<dbReference type="EMBL" id="KZ819780">
    <property type="protein sequence ID" value="PWN52380.1"/>
    <property type="molecule type" value="Genomic_DNA"/>
</dbReference>
<reference evidence="1 2" key="1">
    <citation type="journal article" date="2018" name="Mol. Biol. Evol.">
        <title>Broad Genomic Sampling Reveals a Smut Pathogenic Ancestry of the Fungal Clade Ustilaginomycotina.</title>
        <authorList>
            <person name="Kijpornyongpan T."/>
            <person name="Mondo S.J."/>
            <person name="Barry K."/>
            <person name="Sandor L."/>
            <person name="Lee J."/>
            <person name="Lipzen A."/>
            <person name="Pangilinan J."/>
            <person name="LaButti K."/>
            <person name="Hainaut M."/>
            <person name="Henrissat B."/>
            <person name="Grigoriev I.V."/>
            <person name="Spatafora J.W."/>
            <person name="Aime M.C."/>
        </authorList>
    </citation>
    <scope>NUCLEOTIDE SEQUENCE [LARGE SCALE GENOMIC DNA]</scope>
    <source>
        <strain evidence="1 2">SA 807</strain>
    </source>
</reference>
<accession>A0ACD0P2Z3</accession>
<sequence>MRPTKIIQRDLKPVQTFARGAASCSAQAKVYGACIVAQYENVEKDMCQREFQAFKLCVQQKLGKKW</sequence>
<proteinExistence type="predicted"/>
<dbReference type="Proteomes" id="UP000245626">
    <property type="component" value="Unassembled WGS sequence"/>
</dbReference>
<protein>
    <submittedName>
        <fullName evidence="1">Uncharacterized protein</fullName>
    </submittedName>
</protein>
<organism evidence="1 2">
    <name type="scientific">Violaceomyces palustris</name>
    <dbReference type="NCBI Taxonomy" id="1673888"/>
    <lineage>
        <taxon>Eukaryota</taxon>
        <taxon>Fungi</taxon>
        <taxon>Dikarya</taxon>
        <taxon>Basidiomycota</taxon>
        <taxon>Ustilaginomycotina</taxon>
        <taxon>Ustilaginomycetes</taxon>
        <taxon>Violaceomycetales</taxon>
        <taxon>Violaceomycetaceae</taxon>
        <taxon>Violaceomyces</taxon>
    </lineage>
</organism>
<evidence type="ECO:0000313" key="1">
    <source>
        <dbReference type="EMBL" id="PWN52380.1"/>
    </source>
</evidence>
<keyword evidence="2" id="KW-1185">Reference proteome</keyword>
<name>A0ACD0P2Z3_9BASI</name>
<gene>
    <name evidence="1" type="ORF">IE53DRAFT_385170</name>
</gene>
<evidence type="ECO:0000313" key="2">
    <source>
        <dbReference type="Proteomes" id="UP000245626"/>
    </source>
</evidence>